<dbReference type="GO" id="GO:0016491">
    <property type="term" value="F:oxidoreductase activity"/>
    <property type="evidence" value="ECO:0007669"/>
    <property type="project" value="UniProtKB-KW"/>
</dbReference>
<reference evidence="10 33" key="12">
    <citation type="journal article" date="2020" name="Antibiotics">
        <title>Molecular Typing, Characterization of Antimicrobial Resistance, Virulence Profiling and Analysis of Whole-Genome Sequence of Clinical Klebsiella pneumoniae Isolates.</title>
        <authorList>
            <person name="Shelenkov A."/>
            <person name="Mikhaylova Y."/>
            <person name="Yanushevich Y."/>
            <person name="Samoilov A."/>
            <person name="Petrova L."/>
            <person name="Fomina V."/>
            <person name="Gusarov V."/>
            <person name="Zamyatin M."/>
            <person name="Shagin D."/>
            <person name="Akimkin V."/>
        </authorList>
    </citation>
    <scope>NUCLEOTIDE SEQUENCE [LARGE SCALE GENOMIC DNA]</scope>
    <source>
        <strain evidence="10 33">CriePir120</strain>
    </source>
</reference>
<name>A0A086IB56_KLEPN</name>
<dbReference type="SFLD" id="SFLDS00029">
    <property type="entry name" value="Radical_SAM"/>
    <property type="match status" value="1"/>
</dbReference>
<reference evidence="13" key="4">
    <citation type="submission" date="2018-08" db="EMBL/GenBank/DDBJ databases">
        <title>Klebsiella pneumoniae genome sequencing and assembly.</title>
        <authorList>
            <person name="Martins R.C.R."/>
            <person name="Perdigao-Neto L.V."/>
            <person name="Costa S.F."/>
            <person name="Levin A.S.S."/>
        </authorList>
    </citation>
    <scope>NUCLEOTIDE SEQUENCE</scope>
    <source>
        <strain evidence="13">BC_5001</strain>
    </source>
</reference>
<evidence type="ECO:0000313" key="12">
    <source>
        <dbReference type="EMBL" id="QQZ70371.1"/>
    </source>
</evidence>
<reference evidence="15 30" key="6">
    <citation type="submission" date="2018-10" db="EMBL/GenBank/DDBJ databases">
        <authorList>
            <person name="Vanduin D."/>
            <person name="Fouts D."/>
            <person name="Wright M."/>
            <person name="Sutton G."/>
            <person name="Nguyen K."/>
            <person name="Kreiswirth B."/>
            <person name="Chen L."/>
            <person name="Rojas L."/>
            <person name="Hujer A."/>
            <person name="Hujer K."/>
            <person name="Bonomo R."/>
            <person name="Adams M."/>
        </authorList>
    </citation>
    <scope>NUCLEOTIDE SEQUENCE [LARGE SCALE GENOMIC DNA]</scope>
    <source>
        <strain evidence="15 30">CRK0165</strain>
    </source>
</reference>
<dbReference type="SFLD" id="SFLDG01067">
    <property type="entry name" value="SPASM/twitch_domain_containing"/>
    <property type="match status" value="1"/>
</dbReference>
<evidence type="ECO:0000313" key="9">
    <source>
        <dbReference type="EMBL" id="MUA40755.1"/>
    </source>
</evidence>
<evidence type="ECO:0000256" key="7">
    <source>
        <dbReference type="ARBA" id="ARBA00023601"/>
    </source>
</evidence>
<reference evidence="23 32" key="10">
    <citation type="submission" date="2019-08" db="EMBL/GenBank/DDBJ databases">
        <title>Phenotypic and genetic characterization of extended-spectrum b-lactamase-producing hypermucoviscous Klebsiella pneumoniae from Chile.</title>
        <authorList>
            <person name="Morales-Leon F."/>
            <person name="Caro C."/>
            <person name="Opazo-Capurro A."/>
            <person name="Lincopan N."/>
            <person name="Dominguez-Yevenes M."/>
            <person name="Lima C."/>
            <person name="Bello-Toledo H."/>
            <person name="Gonzalez-Rocha G."/>
        </authorList>
    </citation>
    <scope>NUCLEOTIDE SEQUENCE [LARGE SCALE GENOMIC DNA]</scope>
    <source>
        <strain evidence="23 32">UCO-494</strain>
    </source>
</reference>
<accession>A0A0J2GBM5</accession>
<dbReference type="EMBL" id="SMTN01000012">
    <property type="protein sequence ID" value="TDJ99645.1"/>
    <property type="molecule type" value="Genomic_DNA"/>
</dbReference>
<dbReference type="AlphaFoldDB" id="A0A086IB56"/>
<dbReference type="InterPro" id="IPR047207">
    <property type="entry name" value="SPASM_anSME"/>
</dbReference>
<evidence type="ECO:0000313" key="14">
    <source>
        <dbReference type="EMBL" id="RDT86337.1"/>
    </source>
</evidence>
<dbReference type="InterPro" id="IPR013785">
    <property type="entry name" value="Aldolase_TIM"/>
</dbReference>
<dbReference type="EMBL" id="QOHW01000019">
    <property type="protein sequence ID" value="RBZ19151.1"/>
    <property type="molecule type" value="Genomic_DNA"/>
</dbReference>
<dbReference type="EMBL" id="CP068602">
    <property type="protein sequence ID" value="QQZ70371.1"/>
    <property type="molecule type" value="Genomic_DNA"/>
</dbReference>
<evidence type="ECO:0000313" key="30">
    <source>
        <dbReference type="Proteomes" id="UP000283322"/>
    </source>
</evidence>
<reference evidence="9 34" key="11">
    <citation type="submission" date="2019-11" db="EMBL/GenBank/DDBJ databases">
        <title>Emergence of a novel subclone of carbapenem-resistant Klebsiella pneumoniae ST11 with enhanced virulence and transmissibility: a molecular epidemiological, clinical, genomic study.</title>
        <authorList>
            <person name="Zhou K."/>
        </authorList>
    </citation>
    <scope>NUCLEOTIDE SEQUENCE [LARGE SCALE GENOMIC DNA]</scope>
    <source>
        <strain evidence="9 34">KP_38044</strain>
    </source>
</reference>
<dbReference type="CDD" id="cd01335">
    <property type="entry name" value="Radical_SAM"/>
    <property type="match status" value="1"/>
</dbReference>
<evidence type="ECO:0000259" key="8">
    <source>
        <dbReference type="PROSITE" id="PS51918"/>
    </source>
</evidence>
<evidence type="ECO:0000313" key="11">
    <source>
        <dbReference type="EMBL" id="QQL35032.1"/>
    </source>
</evidence>
<reference evidence="11 35" key="13">
    <citation type="submission" date="2020-12" db="EMBL/GenBank/DDBJ databases">
        <title>The complete genome of Klebsiella pneumoniae strain 090374.</title>
        <authorList>
            <person name="Wei L."/>
            <person name="Wen H."/>
            <person name="Liu L."/>
            <person name="Feng Y."/>
            <person name="Zong Z."/>
        </authorList>
    </citation>
    <scope>NUCLEOTIDE SEQUENCE [LARGE SCALE GENOMIC DNA]</scope>
    <source>
        <strain evidence="11 35">WCHKP090374</strain>
    </source>
</reference>
<dbReference type="EMBL" id="VSSY01000045">
    <property type="protein sequence ID" value="TYL72308.1"/>
    <property type="molecule type" value="Genomic_DNA"/>
</dbReference>
<dbReference type="GO" id="GO:0046872">
    <property type="term" value="F:metal ion binding"/>
    <property type="evidence" value="ECO:0007669"/>
    <property type="project" value="UniProtKB-KW"/>
</dbReference>
<evidence type="ECO:0000313" key="32">
    <source>
        <dbReference type="Proteomes" id="UP000322977"/>
    </source>
</evidence>
<dbReference type="EMBL" id="UASO01000004">
    <property type="protein sequence ID" value="SQC23448.1"/>
    <property type="molecule type" value="Genomic_DNA"/>
</dbReference>
<organism evidence="19 27">
    <name type="scientific">Klebsiella pneumoniae</name>
    <dbReference type="NCBI Taxonomy" id="573"/>
    <lineage>
        <taxon>Bacteria</taxon>
        <taxon>Pseudomonadati</taxon>
        <taxon>Pseudomonadota</taxon>
        <taxon>Gammaproteobacteria</taxon>
        <taxon>Enterobacterales</taxon>
        <taxon>Enterobacteriaceae</taxon>
        <taxon>Klebsiella/Raoultella group</taxon>
        <taxon>Klebsiella</taxon>
        <taxon>Klebsiella pneumoniae complex</taxon>
    </lineage>
</organism>
<dbReference type="Proteomes" id="UP000294951">
    <property type="component" value="Unassembled WGS sequence"/>
</dbReference>
<evidence type="ECO:0000313" key="25">
    <source>
        <dbReference type="Proteomes" id="UP000251123"/>
    </source>
</evidence>
<dbReference type="PANTHER" id="PTHR43273:SF3">
    <property type="entry name" value="ANAEROBIC SULFATASE-MATURATING ENZYME HOMOLOG ASLB-RELATED"/>
    <property type="match status" value="1"/>
</dbReference>
<dbReference type="EMBL" id="CP063008">
    <property type="protein sequence ID" value="QOU50583.1"/>
    <property type="molecule type" value="Genomic_DNA"/>
</dbReference>
<dbReference type="KEGG" id="kpb:FH42_23615"/>
<dbReference type="SUPFAM" id="SSF102114">
    <property type="entry name" value="Radical SAM enzymes"/>
    <property type="match status" value="1"/>
</dbReference>
<keyword evidence="4" id="KW-0479">Metal-binding</keyword>
<evidence type="ECO:0000313" key="20">
    <source>
        <dbReference type="EMBL" id="SWF75585.1"/>
    </source>
</evidence>
<dbReference type="EMBL" id="UASN01000021">
    <property type="protein sequence ID" value="SPX56216.1"/>
    <property type="molecule type" value="Genomic_DNA"/>
</dbReference>
<reference evidence="24 25" key="1">
    <citation type="submission" date="2018-06" db="EMBL/GenBank/DDBJ databases">
        <authorList>
            <consortium name="Pathogen Informatics"/>
            <person name="Doyle S."/>
        </authorList>
    </citation>
    <scope>NUCLEOTIDE SEQUENCE [LARGE SCALE GENOMIC DNA]</scope>
    <source>
        <strain evidence="17 25">NCTC9601</strain>
        <strain evidence="18 24">NCTC9645</strain>
    </source>
</reference>
<comment type="similarity">
    <text evidence="7">Belongs to the radical SAM superfamily. Anaerobic sulfatase-maturating enzyme family.</text>
</comment>
<evidence type="ECO:0000313" key="15">
    <source>
        <dbReference type="EMBL" id="ROG85530.1"/>
    </source>
</evidence>
<evidence type="ECO:0000256" key="3">
    <source>
        <dbReference type="ARBA" id="ARBA00022691"/>
    </source>
</evidence>
<dbReference type="EMBL" id="RDAM01000001">
    <property type="protein sequence ID" value="RRF08491.1"/>
    <property type="molecule type" value="Genomic_DNA"/>
</dbReference>
<feature type="domain" description="Radical SAM core" evidence="8">
    <location>
        <begin position="18"/>
        <end position="249"/>
    </location>
</feature>
<reference evidence="22 31" key="9">
    <citation type="submission" date="2019-03" db="EMBL/GenBank/DDBJ databases">
        <title>Multidrug-Resistant Klebsiella pneumoniae Clinical Bloodstream Isolates in Shanghai, China.</title>
        <authorList>
            <person name="Wang S."/>
        </authorList>
    </citation>
    <scope>NUCLEOTIDE SEQUENCE [LARGE SCALE GENOMIC DNA]</scope>
    <source>
        <strain evidence="22 31">RJ1071</strain>
    </source>
</reference>
<evidence type="ECO:0000256" key="1">
    <source>
        <dbReference type="ARBA" id="ARBA00001966"/>
    </source>
</evidence>
<evidence type="ECO:0000313" key="24">
    <source>
        <dbReference type="Proteomes" id="UP000250675"/>
    </source>
</evidence>
<dbReference type="RefSeq" id="WP_002892766.1">
    <property type="nucleotide sequence ID" value="NZ_AP018671.1"/>
</dbReference>
<dbReference type="Proteomes" id="UP000595568">
    <property type="component" value="Chromosome"/>
</dbReference>
<keyword evidence="6" id="KW-0411">Iron-sulfur</keyword>
<dbReference type="Proteomes" id="UP000251123">
    <property type="component" value="Unassembled WGS sequence"/>
</dbReference>
<dbReference type="InterPro" id="IPR007197">
    <property type="entry name" value="rSAM"/>
</dbReference>
<dbReference type="Proteomes" id="UP000250675">
    <property type="component" value="Unassembled WGS sequence"/>
</dbReference>
<dbReference type="Proteomes" id="UP000485085">
    <property type="component" value="Unassembled WGS sequence"/>
</dbReference>
<dbReference type="KEGG" id="kpnu:LI86_19540"/>
<dbReference type="Proteomes" id="UP000322977">
    <property type="component" value="Unassembled WGS sequence"/>
</dbReference>
<comment type="cofactor">
    <cofactor evidence="1">
        <name>[4Fe-4S] cluster</name>
        <dbReference type="ChEBI" id="CHEBI:49883"/>
    </cofactor>
</comment>
<keyword evidence="19" id="KW-0560">Oxidoreductase</keyword>
<dbReference type="SFLD" id="SFLDG01384">
    <property type="entry name" value="thioether_bond_formation_requi"/>
    <property type="match status" value="1"/>
</dbReference>
<dbReference type="EMBL" id="MPYG04000241">
    <property type="protein sequence ID" value="ROG85530.1"/>
    <property type="molecule type" value="Genomic_DNA"/>
</dbReference>
<dbReference type="Proteomes" id="UP000439817">
    <property type="component" value="Chromosome"/>
</dbReference>
<dbReference type="SFLD" id="SFLDG01072">
    <property type="entry name" value="dehydrogenase_like"/>
    <property type="match status" value="1"/>
</dbReference>
<evidence type="ECO:0000313" key="23">
    <source>
        <dbReference type="EMBL" id="TYL72308.1"/>
    </source>
</evidence>
<evidence type="ECO:0000313" key="10">
    <source>
        <dbReference type="EMBL" id="QOU50583.1"/>
    </source>
</evidence>
<evidence type="ECO:0000313" key="13">
    <source>
        <dbReference type="EMBL" id="RBZ19151.1"/>
    </source>
</evidence>
<dbReference type="EC" id="1.1.99.-" evidence="19"/>
<dbReference type="CDD" id="cd21120">
    <property type="entry name" value="SPASM_anSME"/>
    <property type="match status" value="1"/>
</dbReference>
<dbReference type="Gene3D" id="3.20.20.70">
    <property type="entry name" value="Aldolase class I"/>
    <property type="match status" value="1"/>
</dbReference>
<evidence type="ECO:0000313" key="36">
    <source>
        <dbReference type="Proteomes" id="UP000595568"/>
    </source>
</evidence>
<evidence type="ECO:0000313" key="35">
    <source>
        <dbReference type="Proteomes" id="UP000532829"/>
    </source>
</evidence>
<reference evidence="16 29" key="8">
    <citation type="journal article" date="2019" name="Antimicrob. Agents Chemother.">
        <title>Applying Rapid Whole Genome Sequencing to Predict Phenotypic Antimicrobial Susceptibility Testing Results Among Carbapenem-Resistant Klebsiella pneumoniae Clinical Isolates.</title>
        <authorList>
            <person name="Tamma P.D."/>
            <person name="Fan Y."/>
            <person name="Bergman Y."/>
            <person name="Pertea G."/>
            <person name="Kazmi A."/>
            <person name="Lewis S."/>
            <person name="Carroll K.C."/>
            <person name="Schatz M.C."/>
            <person name="Timp W."/>
            <person name="Simner P.J."/>
        </authorList>
    </citation>
    <scope>NUCLEOTIDE SEQUENCE [LARGE SCALE GENOMIC DNA]</scope>
    <source>
        <strain evidence="16 29">KLPN_104</strain>
    </source>
</reference>
<evidence type="ECO:0000313" key="16">
    <source>
        <dbReference type="EMBL" id="RRF08491.1"/>
    </source>
</evidence>
<dbReference type="KEGG" id="kpne:KU54_019710"/>
<reference evidence="12 36" key="14">
    <citation type="submission" date="2021-01" db="EMBL/GenBank/DDBJ databases">
        <title>Genome sequencing of apramycin resistant K. pneumoniae.</title>
        <authorList>
            <person name="Chen L."/>
            <person name="Kreiswirth B."/>
        </authorList>
    </citation>
    <scope>NUCLEOTIDE SEQUENCE [LARGE SCALE GENOMIC DNA]</scope>
    <source>
        <strain evidence="12 36">59493</strain>
    </source>
</reference>
<reference evidence="14" key="2">
    <citation type="submission" date="2018-07" db="EMBL/GenBank/DDBJ databases">
        <title>Draft genome sequence of Klebsiella pneumoniae K293.</title>
        <authorList>
            <person name="He F."/>
        </authorList>
    </citation>
    <scope>NUCLEOTIDE SEQUENCE</scope>
    <source>
        <strain evidence="14">K293</strain>
    </source>
</reference>
<evidence type="ECO:0000256" key="4">
    <source>
        <dbReference type="ARBA" id="ARBA00022723"/>
    </source>
</evidence>
<dbReference type="InterPro" id="IPR023885">
    <property type="entry name" value="4Fe4S-binding_SPASM_dom"/>
</dbReference>
<evidence type="ECO:0000313" key="17">
    <source>
        <dbReference type="EMBL" id="SPX56216.1"/>
    </source>
</evidence>
<protein>
    <submittedName>
        <fullName evidence="9">Anaerobic sulfatase maturase</fullName>
    </submittedName>
    <submittedName>
        <fullName evidence="19">Arylsulfatase regulator</fullName>
        <ecNumber evidence="19">1.1.99.-</ecNumber>
    </submittedName>
</protein>
<dbReference type="Proteomes" id="UP000259364">
    <property type="component" value="Unassembled WGS sequence"/>
</dbReference>
<dbReference type="NCBIfam" id="TIGR04085">
    <property type="entry name" value="rSAM_more_4Fe4S"/>
    <property type="match status" value="1"/>
</dbReference>
<evidence type="ECO:0000313" key="18">
    <source>
        <dbReference type="EMBL" id="SQC23448.1"/>
    </source>
</evidence>
<evidence type="ECO:0000313" key="22">
    <source>
        <dbReference type="EMBL" id="TDJ99645.1"/>
    </source>
</evidence>
<sequence length="395" mass="44275">MLNIAALRQQQIPLAAEPRSPVPFHILMKPIGPACNLACRYCYYPQDETPVNKMDDARLEQFIRRYIAAQPAGAREINFVWQGGEPLLAGLSFYKKALALQARYAPDGVTISNSLQTNGTLINDPWCRLFREHGFIIGLSLEGNEALQDYHRPDKRGRSTWSAALRGIDLLHQHQVDFNLLVVVHNEMAAHAAAIYDRLVSLGARYLQFQPLMSEGAALREGYQLSADNWGRFMVGIWRQWRKRCDRGRVFVINIEQAWAQYFTHTSGSCVHSARCGSNLVMEPDGQLYACDHLINAEHRLGRLDEQTLAAAVDASVQLPFGQQKSLRRECQTCSVKMVCQGGCPAHLNAAGNNRLCGGYYRFFSDILAPVRPFSRDLNGLKAWRAAFVGTAHTA</sequence>
<dbReference type="Pfam" id="PF04055">
    <property type="entry name" value="Radical_SAM"/>
    <property type="match status" value="1"/>
</dbReference>
<dbReference type="Proteomes" id="UP000253559">
    <property type="component" value="Unassembled WGS sequence"/>
</dbReference>
<evidence type="ECO:0000313" key="29">
    <source>
        <dbReference type="Proteomes" id="UP000275975"/>
    </source>
</evidence>
<evidence type="ECO:0000256" key="2">
    <source>
        <dbReference type="ARBA" id="ARBA00022485"/>
    </source>
</evidence>
<dbReference type="Proteomes" id="UP000275975">
    <property type="component" value="Unassembled WGS sequence"/>
</dbReference>
<dbReference type="EMBL" id="UIUC01000023">
    <property type="protein sequence ID" value="SVN66443.1"/>
    <property type="molecule type" value="Genomic_DNA"/>
</dbReference>
<keyword evidence="5" id="KW-0408">Iron</keyword>
<evidence type="ECO:0000256" key="6">
    <source>
        <dbReference type="ARBA" id="ARBA00023014"/>
    </source>
</evidence>
<dbReference type="NCBIfam" id="TIGR03942">
    <property type="entry name" value="sulfatase_rSAM"/>
    <property type="match status" value="1"/>
</dbReference>
<reference evidence="16" key="7">
    <citation type="submission" date="2018-10" db="EMBL/GenBank/DDBJ databases">
        <authorList>
            <person name="Fan Y."/>
            <person name="Timp W."/>
            <person name="Bergman Y."/>
            <person name="Tamma P."/>
            <person name="Simner P."/>
        </authorList>
    </citation>
    <scope>NUCLEOTIDE SEQUENCE</scope>
    <source>
        <strain evidence="16">KLPN_104</strain>
    </source>
</reference>
<dbReference type="EMBL" id="UKAW01000005">
    <property type="protein sequence ID" value="SXG15280.1"/>
    <property type="molecule type" value="Genomic_DNA"/>
</dbReference>
<evidence type="ECO:0000313" key="33">
    <source>
        <dbReference type="Proteomes" id="UP000439817"/>
    </source>
</evidence>
<evidence type="ECO:0000313" key="26">
    <source>
        <dbReference type="Proteomes" id="UP000257587"/>
    </source>
</evidence>
<dbReference type="Proteomes" id="UP000532829">
    <property type="component" value="Chromosome"/>
</dbReference>
<accession>A0A086IB56</accession>
<evidence type="ECO:0000313" key="28">
    <source>
        <dbReference type="Proteomes" id="UP000259364"/>
    </source>
</evidence>
<dbReference type="PANTHER" id="PTHR43273">
    <property type="entry name" value="ANAEROBIC SULFATASE-MATURATING ENZYME HOMOLOG ASLB-RELATED"/>
    <property type="match status" value="1"/>
</dbReference>
<evidence type="ECO:0000313" key="27">
    <source>
        <dbReference type="Proteomes" id="UP000258905"/>
    </source>
</evidence>
<dbReference type="Proteomes" id="UP000258905">
    <property type="component" value="Unassembled WGS sequence"/>
</dbReference>
<dbReference type="EMBL" id="WNPO01000020">
    <property type="protein sequence ID" value="MUA40755.1"/>
    <property type="molecule type" value="Genomic_DNA"/>
</dbReference>
<dbReference type="SFLD" id="SFLDG01386">
    <property type="entry name" value="main_SPASM_domain-containing"/>
    <property type="match status" value="1"/>
</dbReference>
<dbReference type="PROSITE" id="PS51918">
    <property type="entry name" value="RADICAL_SAM"/>
    <property type="match status" value="1"/>
</dbReference>
<evidence type="ECO:0000256" key="5">
    <source>
        <dbReference type="ARBA" id="ARBA00023004"/>
    </source>
</evidence>
<dbReference type="Proteomes" id="UP000257587">
    <property type="component" value="Unassembled WGS sequence"/>
</dbReference>
<dbReference type="GO" id="GO:0051539">
    <property type="term" value="F:4 iron, 4 sulfur cluster binding"/>
    <property type="evidence" value="ECO:0007669"/>
    <property type="project" value="UniProtKB-KW"/>
</dbReference>
<keyword evidence="2" id="KW-0004">4Fe-4S</keyword>
<dbReference type="EMBL" id="UJHH01000022">
    <property type="protein sequence ID" value="SWF75585.1"/>
    <property type="molecule type" value="Genomic_DNA"/>
</dbReference>
<dbReference type="Proteomes" id="UP000254657">
    <property type="component" value="Unassembled WGS sequence"/>
</dbReference>
<reference evidence="26 27" key="5">
    <citation type="submission" date="2018-08" db="EMBL/GenBank/DDBJ databases">
        <authorList>
            <consortium name="Pathogen Informatics"/>
        </authorList>
    </citation>
    <scope>NUCLEOTIDE SEQUENCE [LARGE SCALE GENOMIC DNA]</scope>
    <source>
        <strain evidence="21 26">EuSCAPE_AT002</strain>
        <strain evidence="19 27">EuSCAPE_GR003</strain>
        <strain evidence="20 28">EuSCAPE_UK014</strain>
    </source>
</reference>
<dbReference type="SFLD" id="SFLDF00285">
    <property type="entry name" value="anaerobic_Ser-type_sulfatase-m"/>
    <property type="match status" value="1"/>
</dbReference>
<dbReference type="Proteomes" id="UP000283322">
    <property type="component" value="Unassembled WGS sequence"/>
</dbReference>
<dbReference type="EMBL" id="QRCF01000035">
    <property type="protein sequence ID" value="RDT86337.1"/>
    <property type="molecule type" value="Genomic_DNA"/>
</dbReference>
<evidence type="ECO:0000313" key="34">
    <source>
        <dbReference type="Proteomes" id="UP000485085"/>
    </source>
</evidence>
<evidence type="ECO:0000313" key="19">
    <source>
        <dbReference type="EMBL" id="SVN66443.1"/>
    </source>
</evidence>
<dbReference type="EMBL" id="CP066534">
    <property type="protein sequence ID" value="QQL35032.1"/>
    <property type="molecule type" value="Genomic_DNA"/>
</dbReference>
<proteinExistence type="inferred from homology"/>
<evidence type="ECO:0000313" key="31">
    <source>
        <dbReference type="Proteomes" id="UP000294951"/>
    </source>
</evidence>
<gene>
    <name evidence="19" type="primary">atsB</name>
    <name evidence="15" type="ORF">BL124_00030625</name>
    <name evidence="13" type="ORF">DM078_21060</name>
    <name evidence="14" type="ORF">DW286_23985</name>
    <name evidence="22" type="ORF">E1814_14615</name>
    <name evidence="16" type="ORF">EAO17_20950</name>
    <name evidence="23" type="ORF">FXN67_26960</name>
    <name evidence="10" type="ORF">GJJ08_019885</name>
    <name evidence="9" type="ORF">GNF00_12910</name>
    <name evidence="11" type="ORF">H3G96_007405</name>
    <name evidence="12" type="ORF">JMZ77_19535</name>
    <name evidence="17" type="ORF">NCTC9601_03407</name>
    <name evidence="18" type="ORF">NCTC9645_03538</name>
    <name evidence="21" type="ORF">SAMEA3499874_02510</name>
    <name evidence="19" type="ORF">SAMEA3649591_04494</name>
    <name evidence="20" type="ORF">SAMEA3720909_04207</name>
</gene>
<reference evidence="13" key="3">
    <citation type="submission" date="2018-07" db="EMBL/GenBank/DDBJ databases">
        <authorList>
            <person name="Martins R.C."/>
            <person name="Perdigao-Neto L.V."/>
            <person name="Costa S.F."/>
            <person name="Levin A.S.S."/>
        </authorList>
    </citation>
    <scope>NUCLEOTIDE SEQUENCE</scope>
    <source>
        <strain evidence="13">BC_5001</strain>
    </source>
</reference>
<dbReference type="InterPro" id="IPR023867">
    <property type="entry name" value="Sulphatase_maturase_rSAM"/>
</dbReference>
<dbReference type="InterPro" id="IPR058240">
    <property type="entry name" value="rSAM_sf"/>
</dbReference>
<keyword evidence="3" id="KW-0949">S-adenosyl-L-methionine</keyword>
<evidence type="ECO:0000313" key="21">
    <source>
        <dbReference type="EMBL" id="SXG15280.1"/>
    </source>
</evidence>
<dbReference type="InterPro" id="IPR034491">
    <property type="entry name" value="Anaerob_Ser_sulfatase-maturase"/>
</dbReference>